<comment type="caution">
    <text evidence="8">The sequence shown here is derived from an EMBL/GenBank/DDBJ whole genome shotgun (WGS) entry which is preliminary data.</text>
</comment>
<protein>
    <recommendedName>
        <fullName evidence="6 7">Demethylmenaquinone methyltransferase</fullName>
        <ecNumber evidence="6 7">2.1.1.163</ecNumber>
    </recommendedName>
</protein>
<dbReference type="GO" id="GO:0009234">
    <property type="term" value="P:menaquinone biosynthetic process"/>
    <property type="evidence" value="ECO:0007669"/>
    <property type="project" value="UniProtKB-UniRule"/>
</dbReference>
<evidence type="ECO:0000256" key="1">
    <source>
        <dbReference type="ARBA" id="ARBA00022428"/>
    </source>
</evidence>
<dbReference type="NCBIfam" id="NF001243">
    <property type="entry name" value="PRK00216.1-4"/>
    <property type="match status" value="1"/>
</dbReference>
<feature type="binding site" evidence="6">
    <location>
        <begin position="106"/>
        <end position="107"/>
    </location>
    <ligand>
        <name>S-adenosyl-L-methionine</name>
        <dbReference type="ChEBI" id="CHEBI:59789"/>
    </ligand>
</feature>
<dbReference type="PANTHER" id="PTHR43591:SF24">
    <property type="entry name" value="2-METHOXY-6-POLYPRENYL-1,4-BENZOQUINOL METHYLASE, MITOCHONDRIAL"/>
    <property type="match status" value="1"/>
</dbReference>
<dbReference type="InterPro" id="IPR023576">
    <property type="entry name" value="UbiE/COQ5_MeTrFase_CS"/>
</dbReference>
<dbReference type="RefSeq" id="WP_173731500.1">
    <property type="nucleotide sequence ID" value="NZ_JABTTE010000014.1"/>
</dbReference>
<feature type="binding site" evidence="6">
    <location>
        <position position="58"/>
    </location>
    <ligand>
        <name>S-adenosyl-L-methionine</name>
        <dbReference type="ChEBI" id="CHEBI:59789"/>
    </ligand>
</feature>
<dbReference type="PANTHER" id="PTHR43591">
    <property type="entry name" value="METHYLTRANSFERASE"/>
    <property type="match status" value="1"/>
</dbReference>
<dbReference type="InterPro" id="IPR014122">
    <property type="entry name" value="MenG_heptapren"/>
</dbReference>
<proteinExistence type="inferred from homology"/>
<dbReference type="Pfam" id="PF01209">
    <property type="entry name" value="Ubie_methyltran"/>
    <property type="match status" value="1"/>
</dbReference>
<dbReference type="GO" id="GO:0032259">
    <property type="term" value="P:methylation"/>
    <property type="evidence" value="ECO:0007669"/>
    <property type="project" value="UniProtKB-KW"/>
</dbReference>
<evidence type="ECO:0000256" key="5">
    <source>
        <dbReference type="ARBA" id="ARBA00059758"/>
    </source>
</evidence>
<evidence type="ECO:0000256" key="2">
    <source>
        <dbReference type="ARBA" id="ARBA00022603"/>
    </source>
</evidence>
<evidence type="ECO:0000256" key="4">
    <source>
        <dbReference type="ARBA" id="ARBA00022691"/>
    </source>
</evidence>
<dbReference type="SUPFAM" id="SSF53335">
    <property type="entry name" value="S-adenosyl-L-methionine-dependent methyltransferases"/>
    <property type="match status" value="1"/>
</dbReference>
<dbReference type="PROSITE" id="PS51608">
    <property type="entry name" value="SAM_MT_UBIE"/>
    <property type="match status" value="1"/>
</dbReference>
<evidence type="ECO:0000313" key="9">
    <source>
        <dbReference type="Proteomes" id="UP000625804"/>
    </source>
</evidence>
<dbReference type="GO" id="GO:0043770">
    <property type="term" value="F:demethylmenaquinone methyltransferase activity"/>
    <property type="evidence" value="ECO:0007669"/>
    <property type="project" value="UniProtKB-UniRule"/>
</dbReference>
<dbReference type="Proteomes" id="UP000625804">
    <property type="component" value="Unassembled WGS sequence"/>
</dbReference>
<dbReference type="PROSITE" id="PS01183">
    <property type="entry name" value="UBIE_1"/>
    <property type="match status" value="1"/>
</dbReference>
<keyword evidence="3 6" id="KW-0808">Transferase</keyword>
<name>A0A8J8KCT0_9BACI</name>
<dbReference type="InterPro" id="IPR029063">
    <property type="entry name" value="SAM-dependent_MTases_sf"/>
</dbReference>
<comment type="catalytic activity">
    <reaction evidence="6">
        <text>a 2-demethylmenaquinol + S-adenosyl-L-methionine = a menaquinol + S-adenosyl-L-homocysteine + H(+)</text>
        <dbReference type="Rhea" id="RHEA:42640"/>
        <dbReference type="Rhea" id="RHEA-COMP:9539"/>
        <dbReference type="Rhea" id="RHEA-COMP:9563"/>
        <dbReference type="ChEBI" id="CHEBI:15378"/>
        <dbReference type="ChEBI" id="CHEBI:18151"/>
        <dbReference type="ChEBI" id="CHEBI:55437"/>
        <dbReference type="ChEBI" id="CHEBI:57856"/>
        <dbReference type="ChEBI" id="CHEBI:59789"/>
        <dbReference type="EC" id="2.1.1.163"/>
    </reaction>
</comment>
<reference evidence="8" key="1">
    <citation type="submission" date="2020-06" db="EMBL/GenBank/DDBJ databases">
        <title>A novel thermopfilic bacterium from Erzurum, Turkey.</title>
        <authorList>
            <person name="Adiguzel A."/>
            <person name="Ay H."/>
            <person name="Baltaci M.O."/>
        </authorList>
    </citation>
    <scope>NUCLEOTIDE SEQUENCE</scope>
    <source>
        <strain evidence="8">P2</strain>
    </source>
</reference>
<dbReference type="AlphaFoldDB" id="A0A8J8KCT0"/>
<dbReference type="EC" id="2.1.1.163" evidence="6 7"/>
<keyword evidence="4 6" id="KW-0949">S-adenosyl-L-methionine</keyword>
<dbReference type="Gene3D" id="3.40.50.150">
    <property type="entry name" value="Vaccinia Virus protein VP39"/>
    <property type="match status" value="1"/>
</dbReference>
<comment type="similarity">
    <text evidence="6">Belongs to the class I-like SAM-binding methyltransferase superfamily. MenG/UbiE family.</text>
</comment>
<keyword evidence="1 6" id="KW-0474">Menaquinone biosynthesis</keyword>
<dbReference type="NCBIfam" id="TIGR01934">
    <property type="entry name" value="MenG_MenH_UbiE"/>
    <property type="match status" value="1"/>
</dbReference>
<keyword evidence="2 6" id="KW-0489">Methyltransferase</keyword>
<sequence>MDYSKEERVHKVFEKISEKYDVMNSIISFQRHKAWRKDTMKRMNVQPGSTALDVCCGTGDWTVALAQAVGPNGKVVGLDFSRNMLKIGEQKVANLRLQNVELIHGNAMELPFGDDSFDYVTIGFGLRNVPDYMQVLREMYRVVKPGGKVVCLETSQPTMIGFRQIYYFYFQFIMPILGKLFAKSYKEYSWLQESAKDFPGREELAEMFRQVGFENIQVKAYTGGVCAMHLGYKPVSKYAVD</sequence>
<dbReference type="NCBIfam" id="TIGR02752">
    <property type="entry name" value="MenG_heptapren"/>
    <property type="match status" value="1"/>
</dbReference>
<dbReference type="CDD" id="cd02440">
    <property type="entry name" value="AdoMet_MTases"/>
    <property type="match status" value="1"/>
</dbReference>
<evidence type="ECO:0000256" key="3">
    <source>
        <dbReference type="ARBA" id="ARBA00022679"/>
    </source>
</evidence>
<gene>
    <name evidence="6" type="primary">menG</name>
    <name evidence="8" type="ORF">HR057_11085</name>
</gene>
<comment type="caution">
    <text evidence="6">Lacks conserved residue(s) required for the propagation of feature annotation.</text>
</comment>
<feature type="binding site" evidence="6">
    <location>
        <position position="79"/>
    </location>
    <ligand>
        <name>S-adenosyl-L-methionine</name>
        <dbReference type="ChEBI" id="CHEBI:59789"/>
    </ligand>
</feature>
<comment type="pathway">
    <text evidence="6">Quinol/quinone metabolism; menaquinone biosynthesis; menaquinol from 1,4-dihydroxy-2-naphthoate: step 2/2.</text>
</comment>
<dbReference type="HAMAP" id="MF_01813">
    <property type="entry name" value="MenG_UbiE_methyltr"/>
    <property type="match status" value="1"/>
</dbReference>
<dbReference type="EMBL" id="JABTTE010000014">
    <property type="protein sequence ID" value="NSL52298.1"/>
    <property type="molecule type" value="Genomic_DNA"/>
</dbReference>
<comment type="function">
    <text evidence="5 6">Methyltransferase required for the conversion of demethylmenaquinol (DMKH2) to menaquinol (MKH2).</text>
</comment>
<dbReference type="UniPathway" id="UPA00079">
    <property type="reaction ID" value="UER00169"/>
</dbReference>
<evidence type="ECO:0000256" key="7">
    <source>
        <dbReference type="NCBIfam" id="TIGR02752"/>
    </source>
</evidence>
<dbReference type="PROSITE" id="PS01184">
    <property type="entry name" value="UBIE_2"/>
    <property type="match status" value="1"/>
</dbReference>
<keyword evidence="9" id="KW-1185">Reference proteome</keyword>
<organism evidence="8 9">
    <name type="scientific">Calidifontibacillus erzurumensis</name>
    <dbReference type="NCBI Taxonomy" id="2741433"/>
    <lineage>
        <taxon>Bacteria</taxon>
        <taxon>Bacillati</taxon>
        <taxon>Bacillota</taxon>
        <taxon>Bacilli</taxon>
        <taxon>Bacillales</taxon>
        <taxon>Bacillaceae</taxon>
        <taxon>Calidifontibacillus/Schinkia group</taxon>
        <taxon>Calidifontibacillus</taxon>
    </lineage>
</organism>
<evidence type="ECO:0000313" key="8">
    <source>
        <dbReference type="EMBL" id="NSL52298.1"/>
    </source>
</evidence>
<accession>A0A8J8KCT0</accession>
<evidence type="ECO:0000256" key="6">
    <source>
        <dbReference type="HAMAP-Rule" id="MF_01813"/>
    </source>
</evidence>
<dbReference type="InterPro" id="IPR004033">
    <property type="entry name" value="UbiE/COQ5_MeTrFase"/>
</dbReference>
<dbReference type="FunFam" id="3.40.50.150:FF:000086">
    <property type="entry name" value="Demethylmenaquinone methyltransferase"/>
    <property type="match status" value="1"/>
</dbReference>
<dbReference type="NCBIfam" id="NF001244">
    <property type="entry name" value="PRK00216.1-5"/>
    <property type="match status" value="1"/>
</dbReference>